<name>A0AAV4IKK7_9GAST</name>
<evidence type="ECO:0000313" key="3">
    <source>
        <dbReference type="Proteomes" id="UP000762676"/>
    </source>
</evidence>
<feature type="region of interest" description="Disordered" evidence="1">
    <location>
        <begin position="1"/>
        <end position="27"/>
    </location>
</feature>
<feature type="compositionally biased region" description="Basic and acidic residues" evidence="1">
    <location>
        <begin position="1"/>
        <end position="12"/>
    </location>
</feature>
<gene>
    <name evidence="2" type="ORF">ElyMa_001294800</name>
</gene>
<dbReference type="Proteomes" id="UP000762676">
    <property type="component" value="Unassembled WGS sequence"/>
</dbReference>
<proteinExistence type="predicted"/>
<comment type="caution">
    <text evidence="2">The sequence shown here is derived from an EMBL/GenBank/DDBJ whole genome shotgun (WGS) entry which is preliminary data.</text>
</comment>
<dbReference type="AlphaFoldDB" id="A0AAV4IKK7"/>
<feature type="non-terminal residue" evidence="2">
    <location>
        <position position="64"/>
    </location>
</feature>
<feature type="non-terminal residue" evidence="2">
    <location>
        <position position="1"/>
    </location>
</feature>
<keyword evidence="3" id="KW-1185">Reference proteome</keyword>
<evidence type="ECO:0000313" key="2">
    <source>
        <dbReference type="EMBL" id="GFS09297.1"/>
    </source>
</evidence>
<evidence type="ECO:0000256" key="1">
    <source>
        <dbReference type="SAM" id="MobiDB-lite"/>
    </source>
</evidence>
<reference evidence="2 3" key="1">
    <citation type="journal article" date="2021" name="Elife">
        <title>Chloroplast acquisition without the gene transfer in kleptoplastic sea slugs, Plakobranchus ocellatus.</title>
        <authorList>
            <person name="Maeda T."/>
            <person name="Takahashi S."/>
            <person name="Yoshida T."/>
            <person name="Shimamura S."/>
            <person name="Takaki Y."/>
            <person name="Nagai Y."/>
            <person name="Toyoda A."/>
            <person name="Suzuki Y."/>
            <person name="Arimoto A."/>
            <person name="Ishii H."/>
            <person name="Satoh N."/>
            <person name="Nishiyama T."/>
            <person name="Hasebe M."/>
            <person name="Maruyama T."/>
            <person name="Minagawa J."/>
            <person name="Obokata J."/>
            <person name="Shigenobu S."/>
        </authorList>
    </citation>
    <scope>NUCLEOTIDE SEQUENCE [LARGE SCALE GENOMIC DNA]</scope>
</reference>
<dbReference type="EMBL" id="BMAT01002568">
    <property type="protein sequence ID" value="GFS09297.1"/>
    <property type="molecule type" value="Genomic_DNA"/>
</dbReference>
<organism evidence="2 3">
    <name type="scientific">Elysia marginata</name>
    <dbReference type="NCBI Taxonomy" id="1093978"/>
    <lineage>
        <taxon>Eukaryota</taxon>
        <taxon>Metazoa</taxon>
        <taxon>Spiralia</taxon>
        <taxon>Lophotrochozoa</taxon>
        <taxon>Mollusca</taxon>
        <taxon>Gastropoda</taxon>
        <taxon>Heterobranchia</taxon>
        <taxon>Euthyneura</taxon>
        <taxon>Panpulmonata</taxon>
        <taxon>Sacoglossa</taxon>
        <taxon>Placobranchoidea</taxon>
        <taxon>Plakobranchidae</taxon>
        <taxon>Elysia</taxon>
    </lineage>
</organism>
<accession>A0AAV4IKK7</accession>
<protein>
    <submittedName>
        <fullName evidence="2">Uncharacterized protein</fullName>
    </submittedName>
</protein>
<sequence length="64" mass="6943">EARGRGKVDTHPDPQLPLDWTGPEVGGYSSRERQVGVYLFTDDNRTQASGQGVGIPDSRCDVVV</sequence>